<sequence>MTGFMHLARRSLLAALALTAAGAALGTHAARAATLEEIKARGYMVVATEDDYKPFEFLEDGKPTGFDNELLVELRKFVPFEIRQEIIPWSGILAGVASGKYDMALTAVIITKPRMASLAFTTPIADATHYYVTRKDDTSIKEIKDLSGKKVGVQTGSAQLEKLPELQAMLDKTGGKLGEVTQYGSYPEAYQDLALGRIDYVINTIINLRSLVKDKPDVFALGQPVSGRTVPAWAIKKGNDGLVELMNAFLAEQKKNGNLAKLQEKWFGQSFPDLPVHFEP</sequence>
<feature type="chain" id="PRO_5046899833" evidence="2">
    <location>
        <begin position="30"/>
        <end position="280"/>
    </location>
</feature>
<dbReference type="Pfam" id="PF00497">
    <property type="entry name" value="SBP_bac_3"/>
    <property type="match status" value="1"/>
</dbReference>
<protein>
    <submittedName>
        <fullName evidence="4">Transporter substrate-binding domain-containing protein</fullName>
    </submittedName>
</protein>
<dbReference type="Gene3D" id="3.40.190.10">
    <property type="entry name" value="Periplasmic binding protein-like II"/>
    <property type="match status" value="2"/>
</dbReference>
<dbReference type="EMBL" id="JALKCG010000001">
    <property type="protein sequence ID" value="MCK0207710.1"/>
    <property type="molecule type" value="Genomic_DNA"/>
</dbReference>
<evidence type="ECO:0000313" key="5">
    <source>
        <dbReference type="Proteomes" id="UP001202867"/>
    </source>
</evidence>
<feature type="signal peptide" evidence="2">
    <location>
        <begin position="1"/>
        <end position="29"/>
    </location>
</feature>
<dbReference type="Proteomes" id="UP001202867">
    <property type="component" value="Unassembled WGS sequence"/>
</dbReference>
<dbReference type="PROSITE" id="PS51318">
    <property type="entry name" value="TAT"/>
    <property type="match status" value="1"/>
</dbReference>
<dbReference type="RefSeq" id="WP_247199635.1">
    <property type="nucleotide sequence ID" value="NZ_JALKCG010000001.1"/>
</dbReference>
<evidence type="ECO:0000313" key="4">
    <source>
        <dbReference type="EMBL" id="MCK0207710.1"/>
    </source>
</evidence>
<evidence type="ECO:0000259" key="3">
    <source>
        <dbReference type="SMART" id="SM00062"/>
    </source>
</evidence>
<evidence type="ECO:0000256" key="1">
    <source>
        <dbReference type="ARBA" id="ARBA00022729"/>
    </source>
</evidence>
<comment type="caution">
    <text evidence="4">The sequence shown here is derived from an EMBL/GenBank/DDBJ whole genome shotgun (WGS) entry which is preliminary data.</text>
</comment>
<gene>
    <name evidence="4" type="ORF">MWN33_06640</name>
</gene>
<dbReference type="InterPro" id="IPR001638">
    <property type="entry name" value="Solute-binding_3/MltF_N"/>
</dbReference>
<feature type="domain" description="Solute-binding protein family 3/N-terminal" evidence="3">
    <location>
        <begin position="43"/>
        <end position="270"/>
    </location>
</feature>
<organism evidence="4 5">
    <name type="scientific">Ancylobacter koreensis</name>
    <dbReference type="NCBI Taxonomy" id="266121"/>
    <lineage>
        <taxon>Bacteria</taxon>
        <taxon>Pseudomonadati</taxon>
        <taxon>Pseudomonadota</taxon>
        <taxon>Alphaproteobacteria</taxon>
        <taxon>Hyphomicrobiales</taxon>
        <taxon>Xanthobacteraceae</taxon>
        <taxon>Ancylobacter</taxon>
    </lineage>
</organism>
<evidence type="ECO:0000256" key="2">
    <source>
        <dbReference type="SAM" id="SignalP"/>
    </source>
</evidence>
<proteinExistence type="predicted"/>
<keyword evidence="5" id="KW-1185">Reference proteome</keyword>
<dbReference type="SUPFAM" id="SSF53850">
    <property type="entry name" value="Periplasmic binding protein-like II"/>
    <property type="match status" value="1"/>
</dbReference>
<dbReference type="InterPro" id="IPR006311">
    <property type="entry name" value="TAT_signal"/>
</dbReference>
<dbReference type="PANTHER" id="PTHR35936:SF35">
    <property type="entry name" value="L-CYSTINE-BINDING PROTEIN TCYJ"/>
    <property type="match status" value="1"/>
</dbReference>
<keyword evidence="1 2" id="KW-0732">Signal</keyword>
<dbReference type="SMART" id="SM00062">
    <property type="entry name" value="PBPb"/>
    <property type="match status" value="1"/>
</dbReference>
<reference evidence="5" key="1">
    <citation type="submission" date="2023-07" db="EMBL/GenBank/DDBJ databases">
        <title>Ancylobacter moscoviensis sp. nov., facultatively methylotrophic bacteria from activated sludge and the reclassification of Starkeya novella (Starkey 1934) Kelly et al. 2000 as Ancylobacter novellus comb. nov., Starkeya koreensis Im et al. 2006 as Ancylobacter koreensis comb.nov., Angulomicrobium tetraedrale Vasil'eva et al. 1986 as Ancylobacter tetraedralis comb. nov., Angulomicrobium amanitiforme Fritz et al. 2004 as Ancylobacter amanitiformis comb. nov. and Methylorhabdus multivorans Doronina et al. 1996 as Ancylobacter multivorans comb. nov. and emended description of the genus Ancylobacter.</title>
        <authorList>
            <person name="Doronina N."/>
            <person name="Chemodurova A."/>
            <person name="Grouzdev D."/>
            <person name="Koziaeva V."/>
            <person name="Shi W."/>
            <person name="Wu L."/>
            <person name="Kaparullina E."/>
        </authorList>
    </citation>
    <scope>NUCLEOTIDE SEQUENCE [LARGE SCALE GENOMIC DNA]</scope>
    <source>
        <strain evidence="5">Jip08</strain>
    </source>
</reference>
<name>A0ABT0DKB5_9HYPH</name>
<dbReference type="PANTHER" id="PTHR35936">
    <property type="entry name" value="MEMBRANE-BOUND LYTIC MUREIN TRANSGLYCOSYLASE F"/>
    <property type="match status" value="1"/>
</dbReference>
<accession>A0ABT0DKB5</accession>